<evidence type="ECO:0000313" key="2">
    <source>
        <dbReference type="EMBL" id="MBA8815855.1"/>
    </source>
</evidence>
<evidence type="ECO:0000313" key="3">
    <source>
        <dbReference type="Proteomes" id="UP000526083"/>
    </source>
</evidence>
<keyword evidence="3" id="KW-1185">Reference proteome</keyword>
<dbReference type="EMBL" id="JACGWY010000001">
    <property type="protein sequence ID" value="MBA8815855.1"/>
    <property type="molecule type" value="Genomic_DNA"/>
</dbReference>
<dbReference type="AlphaFoldDB" id="A0A7W3JN42"/>
<proteinExistence type="predicted"/>
<protein>
    <submittedName>
        <fullName evidence="2">Uncharacterized protein</fullName>
    </submittedName>
</protein>
<dbReference type="RefSeq" id="WP_167048969.1">
    <property type="nucleotide sequence ID" value="NZ_JAAOZB010000002.1"/>
</dbReference>
<feature type="region of interest" description="Disordered" evidence="1">
    <location>
        <begin position="132"/>
        <end position="153"/>
    </location>
</feature>
<gene>
    <name evidence="2" type="ORF">FHX48_000907</name>
</gene>
<organism evidence="2 3">
    <name type="scientific">Microbacterium halimionae</name>
    <dbReference type="NCBI Taxonomy" id="1526413"/>
    <lineage>
        <taxon>Bacteria</taxon>
        <taxon>Bacillati</taxon>
        <taxon>Actinomycetota</taxon>
        <taxon>Actinomycetes</taxon>
        <taxon>Micrococcales</taxon>
        <taxon>Microbacteriaceae</taxon>
        <taxon>Microbacterium</taxon>
    </lineage>
</organism>
<reference evidence="2 3" key="1">
    <citation type="submission" date="2020-07" db="EMBL/GenBank/DDBJ databases">
        <title>Sequencing the genomes of 1000 actinobacteria strains.</title>
        <authorList>
            <person name="Klenk H.-P."/>
        </authorList>
    </citation>
    <scope>NUCLEOTIDE SEQUENCE [LARGE SCALE GENOMIC DNA]</scope>
    <source>
        <strain evidence="2 3">DSM 27576</strain>
    </source>
</reference>
<name>A0A7W3JN42_9MICO</name>
<dbReference type="Proteomes" id="UP000526083">
    <property type="component" value="Unassembled WGS sequence"/>
</dbReference>
<comment type="caution">
    <text evidence="2">The sequence shown here is derived from an EMBL/GenBank/DDBJ whole genome shotgun (WGS) entry which is preliminary data.</text>
</comment>
<sequence length="153" mass="17401">MTDPDISPMLRRLVDDDYRSELKSRLEAIADETEDEAYASRLRLVARGERPLRTLLADPAWNKQFQPAVEALDVAPEFSQKEREVLDRRVAQARDRALDVISNTAEAQQDAVEIADRAERVRETIRQEEISGWTYVHPAADESEADDGGAHER</sequence>
<accession>A0A7W3JN42</accession>
<evidence type="ECO:0000256" key="1">
    <source>
        <dbReference type="SAM" id="MobiDB-lite"/>
    </source>
</evidence>